<dbReference type="EMBL" id="MNAO01000591">
    <property type="protein sequence ID" value="OHV13436.1"/>
    <property type="molecule type" value="Genomic_DNA"/>
</dbReference>
<keyword evidence="2" id="KW-0489">Methyltransferase</keyword>
<dbReference type="Pfam" id="PF08241">
    <property type="entry name" value="Methyltransf_11"/>
    <property type="match status" value="1"/>
</dbReference>
<dbReference type="Gene3D" id="3.40.50.150">
    <property type="entry name" value="Vaccinia Virus protein VP39"/>
    <property type="match status" value="1"/>
</dbReference>
<gene>
    <name evidence="2" type="ORF">BK022_26480</name>
</gene>
<dbReference type="AlphaFoldDB" id="A0A1S1NZ13"/>
<protein>
    <submittedName>
        <fullName evidence="2">Methyltransferase type 11</fullName>
    </submittedName>
</protein>
<dbReference type="SUPFAM" id="SSF53335">
    <property type="entry name" value="S-adenosyl-L-methionine-dependent methyltransferases"/>
    <property type="match status" value="1"/>
</dbReference>
<evidence type="ECO:0000259" key="1">
    <source>
        <dbReference type="Pfam" id="PF08241"/>
    </source>
</evidence>
<accession>A0A1S1NZ13</accession>
<dbReference type="PANTHER" id="PTHR43036">
    <property type="entry name" value="OSJNBB0011N17.9 PROTEIN"/>
    <property type="match status" value="1"/>
</dbReference>
<dbReference type="InterPro" id="IPR013216">
    <property type="entry name" value="Methyltransf_11"/>
</dbReference>
<dbReference type="PANTHER" id="PTHR43036:SF2">
    <property type="entry name" value="OS04G0481300 PROTEIN"/>
    <property type="match status" value="1"/>
</dbReference>
<sequence>MSATRIFSPELPELPAEAFTKHDPSPDSRFYREPRFVTHIDEPAIAAVTRLYVELLPSGGIILDMMSSWVSHLPPEKAFAAVIGHGLNQRELDANPRLTRRFVQDLNADPHLPIESASVDAALICVSVQYLQQPVTVLSEVARVLRPGSPVIVSFSNRCFPTKAVAIWTALDAMGHAQLVDVYLRRAGFARTETRVLIPDGGPSDPMTAAVGWFAPE</sequence>
<evidence type="ECO:0000313" key="3">
    <source>
        <dbReference type="Proteomes" id="UP000180215"/>
    </source>
</evidence>
<dbReference type="GO" id="GO:0008757">
    <property type="term" value="F:S-adenosylmethionine-dependent methyltransferase activity"/>
    <property type="evidence" value="ECO:0007669"/>
    <property type="project" value="InterPro"/>
</dbReference>
<reference evidence="2 3" key="1">
    <citation type="submission" date="2016-10" db="EMBL/GenBank/DDBJ databases">
        <title>Draft genome sequence of Methylobacterium extorquens CP3, a seed endophyte of Crotalaria pumila with plant growth-promoting and metal tolerance properties.</title>
        <authorList>
            <person name="Sanchez-Lopez A.S."/>
            <person name="Van Hamme J.D."/>
            <person name="Thijs S."/>
            <person name="Mcammond B.M."/>
            <person name="Stevens V."/>
            <person name="Gonzalez-Chavez M.D.C."/>
            <person name="Vangronsveld J."/>
        </authorList>
    </citation>
    <scope>NUCLEOTIDE SEQUENCE [LARGE SCALE GENOMIC DNA]</scope>
    <source>
        <strain evidence="2 3">CP3</strain>
    </source>
</reference>
<name>A0A1S1NZ13_METEX</name>
<dbReference type="Proteomes" id="UP000180215">
    <property type="component" value="Unassembled WGS sequence"/>
</dbReference>
<proteinExistence type="predicted"/>
<keyword evidence="2" id="KW-0808">Transferase</keyword>
<dbReference type="InterPro" id="IPR029063">
    <property type="entry name" value="SAM-dependent_MTases_sf"/>
</dbReference>
<feature type="domain" description="Methyltransferase type 11" evidence="1">
    <location>
        <begin position="81"/>
        <end position="152"/>
    </location>
</feature>
<organism evidence="2 3">
    <name type="scientific">Methylorubrum extorquens</name>
    <name type="common">Methylobacterium dichloromethanicum</name>
    <name type="synonym">Methylobacterium extorquens</name>
    <dbReference type="NCBI Taxonomy" id="408"/>
    <lineage>
        <taxon>Bacteria</taxon>
        <taxon>Pseudomonadati</taxon>
        <taxon>Pseudomonadota</taxon>
        <taxon>Alphaproteobacteria</taxon>
        <taxon>Hyphomicrobiales</taxon>
        <taxon>Methylobacteriaceae</taxon>
        <taxon>Methylorubrum</taxon>
    </lineage>
</organism>
<evidence type="ECO:0000313" key="2">
    <source>
        <dbReference type="EMBL" id="OHV13436.1"/>
    </source>
</evidence>
<dbReference type="GO" id="GO:0032259">
    <property type="term" value="P:methylation"/>
    <property type="evidence" value="ECO:0007669"/>
    <property type="project" value="UniProtKB-KW"/>
</dbReference>
<comment type="caution">
    <text evidence="2">The sequence shown here is derived from an EMBL/GenBank/DDBJ whole genome shotgun (WGS) entry which is preliminary data.</text>
</comment>